<reference evidence="2" key="3">
    <citation type="journal article" date="2019" name="BMC Res. Notes">
        <title>Complete genome sequence of the Sulfodiicoccus acidiphilus strain HS-1T, the first crenarchaeon that lacks polB3, isolated from an acidic hot spring in Ohwaku-dani, Hakone, Japan.</title>
        <authorList>
            <person name="Sakai H.D."/>
            <person name="Kurosawa N."/>
        </authorList>
    </citation>
    <scope>NUCLEOTIDE SEQUENCE</scope>
    <source>
        <strain evidence="2">HS-1</strain>
    </source>
</reference>
<gene>
    <name evidence="3" type="ORF">GCM10007116_04970</name>
    <name evidence="2" type="ORF">HS1genome_0724</name>
</gene>
<reference evidence="4" key="2">
    <citation type="submission" date="2018-04" db="EMBL/GenBank/DDBJ databases">
        <title>Complete genome sequence of Sulfodiicoccus acidiphilus strain HS-1.</title>
        <authorList>
            <person name="Sakai H.D."/>
            <person name="Kurosawa N."/>
        </authorList>
    </citation>
    <scope>NUCLEOTIDE SEQUENCE [LARGE SCALE GENOMIC DNA]</scope>
    <source>
        <strain evidence="4">HS-1</strain>
    </source>
</reference>
<keyword evidence="4" id="KW-1185">Reference proteome</keyword>
<dbReference type="OrthoDB" id="26806at2157"/>
<dbReference type="InterPro" id="IPR019293">
    <property type="entry name" value="ThiN"/>
</dbReference>
<reference evidence="3" key="4">
    <citation type="submission" date="2020-09" db="EMBL/GenBank/DDBJ databases">
        <authorList>
            <person name="Sun Q."/>
            <person name="Ohkuma M."/>
        </authorList>
    </citation>
    <scope>NUCLEOTIDE SEQUENCE</scope>
    <source>
        <strain evidence="3">JCM 31740</strain>
    </source>
</reference>
<dbReference type="Proteomes" id="UP000276741">
    <property type="component" value="Chromosome"/>
</dbReference>
<dbReference type="GeneID" id="38666227"/>
<accession>A0A348B2D3</accession>
<name>A0A348B2D3_9CREN</name>
<proteinExistence type="predicted"/>
<dbReference type="PANTHER" id="PTHR40730:SF4">
    <property type="entry name" value="TRANSCRIPTIONAL REGULATOR"/>
    <property type="match status" value="1"/>
</dbReference>
<sequence length="178" mass="19347">MDNEREHILFALSRALQEFTSASTSSRLIPEVGTNIGYAISNAASIEDVAAVPGRIRRAFGRAIYCLPPAFGASDHIARVILTAMKYDPKVRSAMNVKIVDPATIGAYVFDRSLEPTRSASKEGRTMNFMVESAYRSTGSVPRFIVDLGAFGKEPGTFILGEDPESVVKDAIKLTEMV</sequence>
<reference evidence="3" key="1">
    <citation type="journal article" date="2014" name="Int. J. Syst. Evol. Microbiol.">
        <title>Complete genome sequence of Corynebacterium casei LMG S-19264T (=DSM 44701T), isolated from a smear-ripened cheese.</title>
        <authorList>
            <consortium name="US DOE Joint Genome Institute (JGI-PGF)"/>
            <person name="Walter F."/>
            <person name="Albersmeier A."/>
            <person name="Kalinowski J."/>
            <person name="Ruckert C."/>
        </authorList>
    </citation>
    <scope>NUCLEOTIDE SEQUENCE</scope>
    <source>
        <strain evidence="3">JCM 31740</strain>
    </source>
</reference>
<dbReference type="Pfam" id="PF10120">
    <property type="entry name" value="ThiN"/>
    <property type="match status" value="1"/>
</dbReference>
<evidence type="ECO:0000313" key="4">
    <source>
        <dbReference type="Proteomes" id="UP000276741"/>
    </source>
</evidence>
<dbReference type="EMBL" id="BMQS01000004">
    <property type="protein sequence ID" value="GGT90196.1"/>
    <property type="molecule type" value="Genomic_DNA"/>
</dbReference>
<evidence type="ECO:0000259" key="1">
    <source>
        <dbReference type="Pfam" id="PF10120"/>
    </source>
</evidence>
<dbReference type="InterPro" id="IPR036409">
    <property type="entry name" value="Aldolase_II/adducin_N_sf"/>
</dbReference>
<dbReference type="Gene3D" id="3.40.225.10">
    <property type="entry name" value="Class II aldolase/adducin N-terminal domain"/>
    <property type="match status" value="1"/>
</dbReference>
<organism evidence="2 4">
    <name type="scientific">Sulfodiicoccus acidiphilus</name>
    <dbReference type="NCBI Taxonomy" id="1670455"/>
    <lineage>
        <taxon>Archaea</taxon>
        <taxon>Thermoproteota</taxon>
        <taxon>Thermoprotei</taxon>
        <taxon>Sulfolobales</taxon>
        <taxon>Sulfolobaceae</taxon>
        <taxon>Sulfodiicoccus</taxon>
    </lineage>
</organism>
<evidence type="ECO:0000313" key="2">
    <source>
        <dbReference type="EMBL" id="BBD72335.1"/>
    </source>
</evidence>
<dbReference type="AlphaFoldDB" id="A0A348B2D3"/>
<evidence type="ECO:0000313" key="3">
    <source>
        <dbReference type="EMBL" id="GGT90196.1"/>
    </source>
</evidence>
<protein>
    <recommendedName>
        <fullName evidence="1">Thiamine-phosphate synthase ThiN domain-containing protein</fullName>
    </recommendedName>
</protein>
<dbReference type="SUPFAM" id="SSF53639">
    <property type="entry name" value="AraD/HMP-PK domain-like"/>
    <property type="match status" value="1"/>
</dbReference>
<dbReference type="RefSeq" id="WP_126449667.1">
    <property type="nucleotide sequence ID" value="NZ_AP018553.1"/>
</dbReference>
<dbReference type="Proteomes" id="UP000616143">
    <property type="component" value="Unassembled WGS sequence"/>
</dbReference>
<feature type="domain" description="Thiamine-phosphate synthase ThiN" evidence="1">
    <location>
        <begin position="12"/>
        <end position="172"/>
    </location>
</feature>
<dbReference type="KEGG" id="sacd:HS1genome_0724"/>
<dbReference type="PANTHER" id="PTHR40730">
    <property type="entry name" value="TRANSCRIPTIONAL REGULATOR PROTEIN-LIKE PROTEIN"/>
    <property type="match status" value="1"/>
</dbReference>
<dbReference type="EMBL" id="AP018553">
    <property type="protein sequence ID" value="BBD72335.1"/>
    <property type="molecule type" value="Genomic_DNA"/>
</dbReference>